<dbReference type="Proteomes" id="UP000178622">
    <property type="component" value="Unassembled WGS sequence"/>
</dbReference>
<dbReference type="InterPro" id="IPR036662">
    <property type="entry name" value="PTS_EIIA_man-typ_sf"/>
</dbReference>
<accession>A0A1E8GKS8</accession>
<dbReference type="Pfam" id="PF03610">
    <property type="entry name" value="EIIA-man"/>
    <property type="match status" value="1"/>
</dbReference>
<dbReference type="GO" id="GO:0016020">
    <property type="term" value="C:membrane"/>
    <property type="evidence" value="ECO:0007669"/>
    <property type="project" value="InterPro"/>
</dbReference>
<organism evidence="7 8">
    <name type="scientific">Floricoccus tropicus</name>
    <dbReference type="NCBI Taxonomy" id="1859473"/>
    <lineage>
        <taxon>Bacteria</taxon>
        <taxon>Bacillati</taxon>
        <taxon>Bacillota</taxon>
        <taxon>Bacilli</taxon>
        <taxon>Lactobacillales</taxon>
        <taxon>Streptococcaceae</taxon>
        <taxon>Floricoccus</taxon>
    </lineage>
</organism>
<dbReference type="GO" id="GO:0047324">
    <property type="term" value="F:phosphoenolpyruvate-glycerone phosphotransferase activity"/>
    <property type="evidence" value="ECO:0007669"/>
    <property type="project" value="UniProtKB-EC"/>
</dbReference>
<dbReference type="PANTHER" id="PTHR38594">
    <property type="entry name" value="PEP-DEPENDENT DIHYDROXYACETONE KINASE, PHOSPHORYL DONOR SUBUNIT DHAM"/>
    <property type="match status" value="1"/>
</dbReference>
<dbReference type="GO" id="GO:0019563">
    <property type="term" value="P:glycerol catabolic process"/>
    <property type="evidence" value="ECO:0007669"/>
    <property type="project" value="InterPro"/>
</dbReference>
<dbReference type="GO" id="GO:0009401">
    <property type="term" value="P:phosphoenolpyruvate-dependent sugar phosphotransferase system"/>
    <property type="evidence" value="ECO:0007669"/>
    <property type="project" value="InterPro"/>
</dbReference>
<comment type="catalytic activity">
    <reaction evidence="1">
        <text>dihydroxyacetone + phosphoenolpyruvate = dihydroxyacetone phosphate + pyruvate</text>
        <dbReference type="Rhea" id="RHEA:18381"/>
        <dbReference type="ChEBI" id="CHEBI:15361"/>
        <dbReference type="ChEBI" id="CHEBI:16016"/>
        <dbReference type="ChEBI" id="CHEBI:57642"/>
        <dbReference type="ChEBI" id="CHEBI:58702"/>
        <dbReference type="EC" id="2.7.1.121"/>
    </reaction>
</comment>
<feature type="domain" description="PTS EIIA type-4" evidence="6">
    <location>
        <begin position="2"/>
        <end position="127"/>
    </location>
</feature>
<dbReference type="PROSITE" id="PS51096">
    <property type="entry name" value="PTS_EIIA_TYPE_4"/>
    <property type="match status" value="1"/>
</dbReference>
<dbReference type="InterPro" id="IPR012844">
    <property type="entry name" value="DhaM_N"/>
</dbReference>
<dbReference type="EC" id="2.7.1.121" evidence="3"/>
<evidence type="ECO:0000256" key="1">
    <source>
        <dbReference type="ARBA" id="ARBA00001113"/>
    </source>
</evidence>
<comment type="subunit">
    <text evidence="5">Homodimer. The dihydroxyacetone kinase complex is composed of a homodimer of DhaM, a homodimer of DhaK and the subunit DhaL.</text>
</comment>
<evidence type="ECO:0000259" key="6">
    <source>
        <dbReference type="PROSITE" id="PS51096"/>
    </source>
</evidence>
<dbReference type="SUPFAM" id="SSF53062">
    <property type="entry name" value="PTS system fructose IIA component-like"/>
    <property type="match status" value="1"/>
</dbReference>
<evidence type="ECO:0000256" key="3">
    <source>
        <dbReference type="ARBA" id="ARBA00012095"/>
    </source>
</evidence>
<gene>
    <name evidence="7" type="ORF">BG261_05615</name>
</gene>
<comment type="caution">
    <text evidence="7">The sequence shown here is derived from an EMBL/GenBank/DDBJ whole genome shotgun (WGS) entry which is preliminary data.</text>
</comment>
<dbReference type="Gene3D" id="3.40.50.510">
    <property type="entry name" value="Phosphotransferase system, mannose-type IIA component"/>
    <property type="match status" value="1"/>
</dbReference>
<dbReference type="STRING" id="1859473.BG261_05615"/>
<evidence type="ECO:0000256" key="4">
    <source>
        <dbReference type="ARBA" id="ARBA00022679"/>
    </source>
</evidence>
<name>A0A1E8GKS8_9LACT</name>
<protein>
    <recommendedName>
        <fullName evidence="3">phosphoenolpyruvate--glycerone phosphotransferase</fullName>
        <ecNumber evidence="3">2.7.1.121</ecNumber>
    </recommendedName>
</protein>
<sequence length="127" mass="13767">MKKSIILLSHSRKITDGLKEMIDDMQQNEDVEVVSLGGTSDGGLGSEPLLVVDHINQSAEDVEFFIFSDIGSAVLSADMAMDFLDESQQLRYHNIDAPLVEGAFVGAITAGVTDDINQIIDEARKAK</sequence>
<proteinExistence type="predicted"/>
<reference evidence="8" key="1">
    <citation type="submission" date="2016-09" db="EMBL/GenBank/DDBJ databases">
        <title>Draft genome sequence of a novel species of the family Streptococcaceae isolated from flowers.</title>
        <authorList>
            <person name="Chuah L.-O."/>
            <person name="Yap K.-P."/>
            <person name="Thong K.L."/>
            <person name="Liong M.T."/>
            <person name="Ahmad R."/>
            <person name="Rusul G."/>
        </authorList>
    </citation>
    <scope>NUCLEOTIDE SEQUENCE [LARGE SCALE GENOMIC DNA]</scope>
    <source>
        <strain evidence="8">DF1</strain>
    </source>
</reference>
<keyword evidence="4" id="KW-0808">Transferase</keyword>
<evidence type="ECO:0000256" key="2">
    <source>
        <dbReference type="ARBA" id="ARBA00002788"/>
    </source>
</evidence>
<dbReference type="EMBL" id="MKIR01000023">
    <property type="protein sequence ID" value="OFI48865.1"/>
    <property type="molecule type" value="Genomic_DNA"/>
</dbReference>
<dbReference type="OrthoDB" id="7065393at2"/>
<evidence type="ECO:0000313" key="7">
    <source>
        <dbReference type="EMBL" id="OFI48865.1"/>
    </source>
</evidence>
<keyword evidence="8" id="KW-1185">Reference proteome</keyword>
<evidence type="ECO:0000256" key="5">
    <source>
        <dbReference type="ARBA" id="ARBA00046577"/>
    </source>
</evidence>
<dbReference type="NCBIfam" id="TIGR02364">
    <property type="entry name" value="dha_pts"/>
    <property type="match status" value="1"/>
</dbReference>
<evidence type="ECO:0000313" key="8">
    <source>
        <dbReference type="Proteomes" id="UP000178622"/>
    </source>
</evidence>
<dbReference type="RefSeq" id="WP_070792798.1">
    <property type="nucleotide sequence ID" value="NZ_MKIR01000023.1"/>
</dbReference>
<dbReference type="InterPro" id="IPR004701">
    <property type="entry name" value="PTS_EIIA_man-typ"/>
</dbReference>
<dbReference type="PANTHER" id="PTHR38594:SF1">
    <property type="entry name" value="PEP-DEPENDENT DIHYDROXYACETONE KINASE, PHOSPHORYL DONOR SUBUNIT DHAM"/>
    <property type="match status" value="1"/>
</dbReference>
<dbReference type="InterPro" id="IPR039643">
    <property type="entry name" value="DhaM"/>
</dbReference>
<dbReference type="AlphaFoldDB" id="A0A1E8GKS8"/>
<comment type="function">
    <text evidence="2">Component of the dihydroxyacetone kinase complex, which is responsible for the phosphoenolpyruvate (PEP)-dependent phosphorylation of dihydroxyacetone. DhaM serves as the phosphoryl donor. Is phosphorylated by phosphoenolpyruvate in an EI- and HPr-dependent reaction, and a phosphorelay system on histidine residues finally leads to phosphoryl transfer to DhaL and dihydroxyacetone.</text>
</comment>